<dbReference type="OrthoDB" id="10609641at2759"/>
<protein>
    <submittedName>
        <fullName evidence="2">Uncharacterized protein</fullName>
    </submittedName>
</protein>
<evidence type="ECO:0000256" key="1">
    <source>
        <dbReference type="SAM" id="MobiDB-lite"/>
    </source>
</evidence>
<evidence type="ECO:0000313" key="3">
    <source>
        <dbReference type="Proteomes" id="UP000179807"/>
    </source>
</evidence>
<feature type="region of interest" description="Disordered" evidence="1">
    <location>
        <begin position="144"/>
        <end position="180"/>
    </location>
</feature>
<reference evidence="2" key="1">
    <citation type="submission" date="2016-10" db="EMBL/GenBank/DDBJ databases">
        <authorList>
            <person name="Benchimol M."/>
            <person name="Almeida L.G."/>
            <person name="Vasconcelos A.T."/>
            <person name="Perreira-Neves A."/>
            <person name="Rosa I.A."/>
            <person name="Tasca T."/>
            <person name="Bogo M.R."/>
            <person name="de Souza W."/>
        </authorList>
    </citation>
    <scope>NUCLEOTIDE SEQUENCE [LARGE SCALE GENOMIC DNA]</scope>
    <source>
        <strain evidence="2">K</strain>
    </source>
</reference>
<feature type="compositionally biased region" description="Polar residues" evidence="1">
    <location>
        <begin position="166"/>
        <end position="179"/>
    </location>
</feature>
<dbReference type="Proteomes" id="UP000179807">
    <property type="component" value="Unassembled WGS sequence"/>
</dbReference>
<organism evidence="2 3">
    <name type="scientific">Tritrichomonas foetus</name>
    <dbReference type="NCBI Taxonomy" id="1144522"/>
    <lineage>
        <taxon>Eukaryota</taxon>
        <taxon>Metamonada</taxon>
        <taxon>Parabasalia</taxon>
        <taxon>Tritrichomonadida</taxon>
        <taxon>Tritrichomonadidae</taxon>
        <taxon>Tritrichomonas</taxon>
    </lineage>
</organism>
<dbReference type="RefSeq" id="XP_068358028.1">
    <property type="nucleotide sequence ID" value="XM_068505593.1"/>
</dbReference>
<comment type="caution">
    <text evidence="2">The sequence shown here is derived from an EMBL/GenBank/DDBJ whole genome shotgun (WGS) entry which is preliminary data.</text>
</comment>
<dbReference type="EMBL" id="MLAK01000777">
    <property type="protein sequence ID" value="OHT04892.1"/>
    <property type="molecule type" value="Genomic_DNA"/>
</dbReference>
<evidence type="ECO:0000313" key="2">
    <source>
        <dbReference type="EMBL" id="OHT04892.1"/>
    </source>
</evidence>
<dbReference type="VEuPathDB" id="TrichDB:TRFO_27504"/>
<dbReference type="AlphaFoldDB" id="A0A1J4K5A0"/>
<sequence length="660" mass="73162">MSSTKGAVCYNYITVVDKAKPNGAGKKLLIPPTMAAFRKSAAKALNWDADKTVQAIYTPNGEKIKSVNDIIPNTKVLVSSEINDDELASAAQMMASAQQVSSPTRGPLPPAYPSPSMGSQLGNLSALRNQSNLGSVNLSQLNITGGGLTSRPQSTLQSGGGFRPPSTLQSRPGSRSPSSLMIVVNDDTSTQGSRLRKRKGTEFAISDDDQFEVEENDNKRFSKSGISHRAIESLLSFLPAEIALSSDGTASIVKALSPLVARFSSNVRNVQFMQEAHLYKHITQSLLNIPKHSPLLDERAAELVNNATFGSSCGAYTRFKAAVVGPPQSGKSTFLQILASFTLLRMMGSGQYKRTLFFMVDFRSFSESINHPINFYQEFVKIIFEAIANQKIEFRPYCDSVIHHFQRITKLDKLPVLPQKFTICDEFRAASIILGEICQNIFNCLHKIHSLSVFLTHCAMLPRYIAFAFGFTGVHFVIDHFDASDIDILADSPLDDDPHSLSLIDYIKFMVSNDSFVISCSNEERLVESLELVSDDGVDIRDGTDFISITDMDDEHSDTYEFMLACEDIQDPVKLRLIDCGGCSGFLAKWDVIIDLAQQMQLENDKNSNSRDYKEVKLTLLSKLREFAPLVLKKYRHEDSSVVPLTNKIRDFVINETEQH</sequence>
<gene>
    <name evidence="2" type="ORF">TRFO_27504</name>
</gene>
<accession>A0A1J4K5A0</accession>
<dbReference type="InterPro" id="IPR027417">
    <property type="entry name" value="P-loop_NTPase"/>
</dbReference>
<feature type="region of interest" description="Disordered" evidence="1">
    <location>
        <begin position="93"/>
        <end position="122"/>
    </location>
</feature>
<keyword evidence="3" id="KW-1185">Reference proteome</keyword>
<dbReference type="SUPFAM" id="SSF52540">
    <property type="entry name" value="P-loop containing nucleoside triphosphate hydrolases"/>
    <property type="match status" value="1"/>
</dbReference>
<dbReference type="GeneID" id="94840297"/>
<name>A0A1J4K5A0_9EUKA</name>
<proteinExistence type="predicted"/>
<feature type="compositionally biased region" description="Low complexity" evidence="1">
    <location>
        <begin position="93"/>
        <end position="102"/>
    </location>
</feature>